<evidence type="ECO:0000313" key="2">
    <source>
        <dbReference type="EMBL" id="QOD60483.1"/>
    </source>
</evidence>
<dbReference type="InterPro" id="IPR059177">
    <property type="entry name" value="GH29D-like_dom"/>
</dbReference>
<gene>
    <name evidence="2" type="ORF">H9I45_14225</name>
</gene>
<proteinExistence type="predicted"/>
<dbReference type="Proteomes" id="UP000516764">
    <property type="component" value="Chromosome"/>
</dbReference>
<protein>
    <submittedName>
        <fullName evidence="2">Chitobiase/beta-hexosaminidase C-terminal domain-containing protein</fullName>
    </submittedName>
</protein>
<reference evidence="2 3" key="1">
    <citation type="journal article" date="2016" name="Int. J. Syst. Evol. Microbiol.">
        <title>Polaribacter haliotis sp. nov., isolated from the gut of abalone Haliotis discus hannai.</title>
        <authorList>
            <person name="Kim Y.O."/>
            <person name="Park I.S."/>
            <person name="Park S."/>
            <person name="Nam B.H."/>
            <person name="Park J.M."/>
            <person name="Kim D.G."/>
            <person name="Yoon J.H."/>
        </authorList>
    </citation>
    <scope>NUCLEOTIDE SEQUENCE [LARGE SCALE GENOMIC DNA]</scope>
    <source>
        <strain evidence="2 3">KCTC 52418</strain>
    </source>
</reference>
<dbReference type="RefSeq" id="WP_176397573.1">
    <property type="nucleotide sequence ID" value="NZ_CP061813.1"/>
</dbReference>
<name>A0A7L8AEP2_9FLAO</name>
<dbReference type="Pfam" id="PF13290">
    <property type="entry name" value="CHB_HEX_C_1"/>
    <property type="match status" value="1"/>
</dbReference>
<dbReference type="EMBL" id="CP061813">
    <property type="protein sequence ID" value="QOD60483.1"/>
    <property type="molecule type" value="Genomic_DNA"/>
</dbReference>
<evidence type="ECO:0000313" key="3">
    <source>
        <dbReference type="Proteomes" id="UP000516764"/>
    </source>
</evidence>
<feature type="domain" description="GH29D-like beta-sandwich" evidence="1">
    <location>
        <begin position="51"/>
        <end position="105"/>
    </location>
</feature>
<dbReference type="AlphaFoldDB" id="A0A7L8AEP2"/>
<evidence type="ECO:0000259" key="1">
    <source>
        <dbReference type="Pfam" id="PF13290"/>
    </source>
</evidence>
<dbReference type="KEGG" id="phal:H9I45_14225"/>
<accession>A0A7L8AEP2</accession>
<organism evidence="2 3">
    <name type="scientific">Polaribacter haliotis</name>
    <dbReference type="NCBI Taxonomy" id="1888915"/>
    <lineage>
        <taxon>Bacteria</taxon>
        <taxon>Pseudomonadati</taxon>
        <taxon>Bacteroidota</taxon>
        <taxon>Flavobacteriia</taxon>
        <taxon>Flavobacteriales</taxon>
        <taxon>Flavobacteriaceae</taxon>
    </lineage>
</organism>
<keyword evidence="3" id="KW-1185">Reference proteome</keyword>
<sequence length="266" mass="30337">MRLRAIFSVLALLLLNCKKNTEISFLQENQVRITQPRLIATNQLIDSVAILSANLKLEGTKIYYTENGEDPTEKSTAYTQPIKVFKPGVYKFKAYHADWKPSEIVEKVFYKRGLPIEKIEWATKPSQTYKGVGLSTLNNNQKASIDFKDEQWLGFDTIAKASLTLKNVTFVKSLNIGYLKDPGSWIFPPESIQVETSKDGIHFKSKTIEIQPLEKVSSVSIEYVDVEINEDVKFLRVGVRNTASIPDWHEGKGTKGWLFMDEWILK</sequence>